<reference evidence="3" key="1">
    <citation type="submission" date="2016-10" db="EMBL/GenBank/DDBJ databases">
        <authorList>
            <person name="Varghese N."/>
            <person name="Submissions S."/>
        </authorList>
    </citation>
    <scope>NUCLEOTIDE SEQUENCE [LARGE SCALE GENOMIC DNA]</scope>
    <source>
        <strain evidence="3">DSM 44796</strain>
    </source>
</reference>
<evidence type="ECO:0008006" key="4">
    <source>
        <dbReference type="Google" id="ProtNLM"/>
    </source>
</evidence>
<dbReference type="AlphaFoldDB" id="A0A1G9LX06"/>
<evidence type="ECO:0000313" key="3">
    <source>
        <dbReference type="Proteomes" id="UP000199682"/>
    </source>
</evidence>
<feature type="chain" id="PRO_5039690724" description="Lipoprotein" evidence="1">
    <location>
        <begin position="22"/>
        <end position="105"/>
    </location>
</feature>
<organism evidence="2 3">
    <name type="scientific">Lentzea albidocapillata subsp. violacea</name>
    <dbReference type="NCBI Taxonomy" id="128104"/>
    <lineage>
        <taxon>Bacteria</taxon>
        <taxon>Bacillati</taxon>
        <taxon>Actinomycetota</taxon>
        <taxon>Actinomycetes</taxon>
        <taxon>Pseudonocardiales</taxon>
        <taxon>Pseudonocardiaceae</taxon>
        <taxon>Lentzea</taxon>
    </lineage>
</organism>
<sequence length="105" mass="11436">MRKLAAVLLGCLLLTGCAANWQQELRYKILSVVAETLTEYFDLELVGDAPKGSLEPGKLKRQLMQTSLIEGAEVGEEVLCKVEQEKGNAFGNSNVVTHLTGCRKA</sequence>
<dbReference type="EMBL" id="FNET01000012">
    <property type="protein sequence ID" value="SDL66519.1"/>
    <property type="molecule type" value="Genomic_DNA"/>
</dbReference>
<keyword evidence="1" id="KW-0732">Signal</keyword>
<dbReference type="Proteomes" id="UP000199682">
    <property type="component" value="Unassembled WGS sequence"/>
</dbReference>
<evidence type="ECO:0000256" key="1">
    <source>
        <dbReference type="SAM" id="SignalP"/>
    </source>
</evidence>
<dbReference type="PROSITE" id="PS51257">
    <property type="entry name" value="PROKAR_LIPOPROTEIN"/>
    <property type="match status" value="1"/>
</dbReference>
<gene>
    <name evidence="2" type="ORF">SAMN04488074_112212</name>
</gene>
<dbReference type="RefSeq" id="WP_143027876.1">
    <property type="nucleotide sequence ID" value="NZ_FNET01000012.1"/>
</dbReference>
<evidence type="ECO:0000313" key="2">
    <source>
        <dbReference type="EMBL" id="SDL66519.1"/>
    </source>
</evidence>
<proteinExistence type="predicted"/>
<accession>A0A1G9LX06</accession>
<feature type="signal peptide" evidence="1">
    <location>
        <begin position="1"/>
        <end position="21"/>
    </location>
</feature>
<name>A0A1G9LX06_9PSEU</name>
<protein>
    <recommendedName>
        <fullName evidence="4">Lipoprotein</fullName>
    </recommendedName>
</protein>